<dbReference type="GO" id="GO:0005509">
    <property type="term" value="F:calcium ion binding"/>
    <property type="evidence" value="ECO:0007669"/>
    <property type="project" value="InterPro"/>
</dbReference>
<dbReference type="PROSITE" id="PS50222">
    <property type="entry name" value="EF_HAND_2"/>
    <property type="match status" value="2"/>
</dbReference>
<sequence length="365" mass="38379">MVDTKGTGVISALDAATFLKKSGLSVGVLSQASDGKAQENIHIVWELADSAGRGVLDRHGLFVALKLIALAQNGKEMSLANLALQVPPPSMGTPASPAIAPLGSEGDNWAIHATERAKYDHIFDGLQPINGMLTGDKVRPVLLNSGLAVDVLGRVWELSDIDEDGFLDREEFAVAMHLVYKALEKQPVPMKLPPNVIPPSKRKKSGVIPGAIRVLPPVGVIASPPTSAGLSISSPPPMGIGRGSPTASTGTMAPPVGGASSVGWVVTPAEKAKCEEMFIKIDTDMDGLVNGVELREIFLQSGLGQPVLAHIWNLCDIRGVGQLNLDQFCLAMHLVQQKLAGVGPPADPTPQHGAPQLAWAWLGEF</sequence>
<feature type="domain" description="EH" evidence="2">
    <location>
        <begin position="270"/>
        <end position="350"/>
    </location>
</feature>
<comment type="caution">
    <text evidence="4">The sequence shown here is derived from an EMBL/GenBank/DDBJ whole genome shotgun (WGS) entry which is preliminary data.</text>
</comment>
<feature type="domain" description="EH" evidence="2">
    <location>
        <begin position="115"/>
        <end position="203"/>
    </location>
</feature>
<evidence type="ECO:0000313" key="5">
    <source>
        <dbReference type="Proteomes" id="UP001209878"/>
    </source>
</evidence>
<evidence type="ECO:0008006" key="6">
    <source>
        <dbReference type="Google" id="ProtNLM"/>
    </source>
</evidence>
<evidence type="ECO:0000259" key="3">
    <source>
        <dbReference type="PROSITE" id="PS50222"/>
    </source>
</evidence>
<dbReference type="SMART" id="SM00027">
    <property type="entry name" value="EH"/>
    <property type="match status" value="3"/>
</dbReference>
<feature type="domain" description="EF-hand" evidence="3">
    <location>
        <begin position="269"/>
        <end position="304"/>
    </location>
</feature>
<dbReference type="InterPro" id="IPR018247">
    <property type="entry name" value="EF_Hand_1_Ca_BS"/>
</dbReference>
<dbReference type="InterPro" id="IPR002048">
    <property type="entry name" value="EF_hand_dom"/>
</dbReference>
<feature type="domain" description="EH" evidence="2">
    <location>
        <begin position="44"/>
        <end position="87"/>
    </location>
</feature>
<dbReference type="PROSITE" id="PS50031">
    <property type="entry name" value="EH"/>
    <property type="match status" value="3"/>
</dbReference>
<dbReference type="PROSITE" id="PS00018">
    <property type="entry name" value="EF_HAND_1"/>
    <property type="match status" value="2"/>
</dbReference>
<dbReference type="Gene3D" id="1.10.238.10">
    <property type="entry name" value="EF-hand"/>
    <property type="match status" value="3"/>
</dbReference>
<dbReference type="CDD" id="cd00052">
    <property type="entry name" value="EH"/>
    <property type="match status" value="3"/>
</dbReference>
<dbReference type="SUPFAM" id="SSF47473">
    <property type="entry name" value="EF-hand"/>
    <property type="match status" value="3"/>
</dbReference>
<dbReference type="SMART" id="SM00054">
    <property type="entry name" value="EFh"/>
    <property type="match status" value="3"/>
</dbReference>
<keyword evidence="5" id="KW-1185">Reference proteome</keyword>
<evidence type="ECO:0000259" key="2">
    <source>
        <dbReference type="PROSITE" id="PS50031"/>
    </source>
</evidence>
<proteinExistence type="predicted"/>
<organism evidence="4 5">
    <name type="scientific">Ridgeia piscesae</name>
    <name type="common">Tubeworm</name>
    <dbReference type="NCBI Taxonomy" id="27915"/>
    <lineage>
        <taxon>Eukaryota</taxon>
        <taxon>Metazoa</taxon>
        <taxon>Spiralia</taxon>
        <taxon>Lophotrochozoa</taxon>
        <taxon>Annelida</taxon>
        <taxon>Polychaeta</taxon>
        <taxon>Sedentaria</taxon>
        <taxon>Canalipalpata</taxon>
        <taxon>Sabellida</taxon>
        <taxon>Siboglinidae</taxon>
        <taxon>Ridgeia</taxon>
    </lineage>
</organism>
<dbReference type="GO" id="GO:0006897">
    <property type="term" value="P:endocytosis"/>
    <property type="evidence" value="ECO:0007669"/>
    <property type="project" value="TreeGrafter"/>
</dbReference>
<dbReference type="InterPro" id="IPR011992">
    <property type="entry name" value="EF-hand-dom_pair"/>
</dbReference>
<name>A0AAD9P742_RIDPI</name>
<keyword evidence="1" id="KW-0106">Calcium</keyword>
<dbReference type="EMBL" id="JAODUO010000109">
    <property type="protein sequence ID" value="KAK2189300.1"/>
    <property type="molecule type" value="Genomic_DNA"/>
</dbReference>
<dbReference type="GO" id="GO:0016197">
    <property type="term" value="P:endosomal transport"/>
    <property type="evidence" value="ECO:0007669"/>
    <property type="project" value="TreeGrafter"/>
</dbReference>
<evidence type="ECO:0000256" key="1">
    <source>
        <dbReference type="ARBA" id="ARBA00022837"/>
    </source>
</evidence>
<dbReference type="InterPro" id="IPR000261">
    <property type="entry name" value="EH_dom"/>
</dbReference>
<gene>
    <name evidence="4" type="ORF">NP493_109g02043</name>
</gene>
<dbReference type="GO" id="GO:0005737">
    <property type="term" value="C:cytoplasm"/>
    <property type="evidence" value="ECO:0007669"/>
    <property type="project" value="TreeGrafter"/>
</dbReference>
<feature type="domain" description="EF-hand" evidence="3">
    <location>
        <begin position="147"/>
        <end position="182"/>
    </location>
</feature>
<dbReference type="Pfam" id="PF12763">
    <property type="entry name" value="EH"/>
    <property type="match status" value="3"/>
</dbReference>
<protein>
    <recommendedName>
        <fullName evidence="6">Epidermal growth factor receptor substrate 15-like 1</fullName>
    </recommendedName>
</protein>
<dbReference type="AlphaFoldDB" id="A0AAD9P742"/>
<evidence type="ECO:0000313" key="4">
    <source>
        <dbReference type="EMBL" id="KAK2189300.1"/>
    </source>
</evidence>
<reference evidence="4" key="1">
    <citation type="journal article" date="2023" name="Mol. Biol. Evol.">
        <title>Third-Generation Sequencing Reveals the Adaptive Role of the Epigenome in Three Deep-Sea Polychaetes.</title>
        <authorList>
            <person name="Perez M."/>
            <person name="Aroh O."/>
            <person name="Sun Y."/>
            <person name="Lan Y."/>
            <person name="Juniper S.K."/>
            <person name="Young C.R."/>
            <person name="Angers B."/>
            <person name="Qian P.Y."/>
        </authorList>
    </citation>
    <scope>NUCLEOTIDE SEQUENCE</scope>
    <source>
        <strain evidence="4">R07B-5</strain>
    </source>
</reference>
<dbReference type="PANTHER" id="PTHR11216">
    <property type="entry name" value="EH DOMAIN"/>
    <property type="match status" value="1"/>
</dbReference>
<dbReference type="Proteomes" id="UP001209878">
    <property type="component" value="Unassembled WGS sequence"/>
</dbReference>
<accession>A0AAD9P742</accession>
<dbReference type="GO" id="GO:0005886">
    <property type="term" value="C:plasma membrane"/>
    <property type="evidence" value="ECO:0007669"/>
    <property type="project" value="TreeGrafter"/>
</dbReference>